<dbReference type="PANTHER" id="PTHR23073">
    <property type="entry name" value="26S PROTEASOME REGULATORY SUBUNIT"/>
    <property type="match status" value="1"/>
</dbReference>
<comment type="similarity">
    <text evidence="1">Belongs to the AAA ATPase family.</text>
</comment>
<organism evidence="5 6">
    <name type="scientific">Candidatus Nephthysia bennettiae</name>
    <dbReference type="NCBI Taxonomy" id="3127016"/>
    <lineage>
        <taxon>Bacteria</taxon>
        <taxon>Bacillati</taxon>
        <taxon>Candidatus Dormiibacterota</taxon>
        <taxon>Candidatus Dormibacteria</taxon>
        <taxon>Candidatus Dormibacterales</taxon>
        <taxon>Candidatus Dormibacteraceae</taxon>
        <taxon>Candidatus Nephthysia</taxon>
    </lineage>
</organism>
<name>A0A934N607_9BACT</name>
<keyword evidence="6" id="KW-1185">Reference proteome</keyword>
<evidence type="ECO:0000259" key="4">
    <source>
        <dbReference type="SMART" id="SM00382"/>
    </source>
</evidence>
<reference evidence="5" key="1">
    <citation type="submission" date="2020-10" db="EMBL/GenBank/DDBJ databases">
        <title>Ca. Dormibacterota MAGs.</title>
        <authorList>
            <person name="Montgomery K."/>
        </authorList>
    </citation>
    <scope>NUCLEOTIDE SEQUENCE [LARGE SCALE GENOMIC DNA]</scope>
    <source>
        <strain evidence="5">SC8812_S17_10</strain>
    </source>
</reference>
<dbReference type="InterPro" id="IPR003959">
    <property type="entry name" value="ATPase_AAA_core"/>
</dbReference>
<evidence type="ECO:0000256" key="2">
    <source>
        <dbReference type="ARBA" id="ARBA00022741"/>
    </source>
</evidence>
<dbReference type="AlphaFoldDB" id="A0A934N607"/>
<evidence type="ECO:0000313" key="5">
    <source>
        <dbReference type="EMBL" id="MBJ7597141.1"/>
    </source>
</evidence>
<keyword evidence="3 5" id="KW-0067">ATP-binding</keyword>
<sequence length="680" mass="73625">MRQLLGRLDVVARRVRAACTARRAVDPDPLDRFRGLHISAAKVQRLLDAEAAPPLPDQEAAHLYELVEVEADRAEGGGADLRLRRLQRSFGLDGLDVELLLIALAPDLDSRFEPLYGYLHDDVSRRRASVGLWLELCGVEAHSSVAWERLTGRGRLVDARLVLVEEADRPFLTRSLRVPDRVGAFLLGGDEPDASVAGLLYECEPTSAVGAPGLPGWLDGDRRLAYIRERPGTDAAPQGVAALRSADLTALPVDLGRLRGDDDPTVVAALLAREAGLFGGGIVAGPIEALVARGAAAVQAFAEVAVPLVLVGSSNWDPAWSRQVPYCCEAVPVEAAERAAVWRAAVDGEAAPGLDAAAETAPFRLTPEQVRRAARAAALLARASGRPIEAADLRAGARAQNGAGLERLARRIEPAVRFDDLVLPGDVLDQLRELTVRARHRELVLDRWGMAGPASRRRGLTALFAGASGTGKTMAAEVVASEMGLDLYVVDLASVVDKYVGETEKNLDRIFAEAERVNGVLLFDEADALFGKRSDVSDAHDRYANVEVAYLLQRMELFEGIAVLATNLRSNLDEAFARRLDALIDFPEPEKEDRLRLWERCLGLAAPRAADLELAFLARAFKLSGGNIRNIVLTAGYAAAEDSAPIGMAHLVRATQREYRKLGRMVVQSEFGRYFDLVAR</sequence>
<comment type="caution">
    <text evidence="5">The sequence shown here is derived from an EMBL/GenBank/DDBJ whole genome shotgun (WGS) entry which is preliminary data.</text>
</comment>
<dbReference type="Pfam" id="PF22977">
    <property type="entry name" value="WHD"/>
    <property type="match status" value="1"/>
</dbReference>
<dbReference type="GO" id="GO:0016887">
    <property type="term" value="F:ATP hydrolysis activity"/>
    <property type="evidence" value="ECO:0007669"/>
    <property type="project" value="InterPro"/>
</dbReference>
<dbReference type="InterPro" id="IPR003593">
    <property type="entry name" value="AAA+_ATPase"/>
</dbReference>
<gene>
    <name evidence="5" type="ORF">JF922_03515</name>
</gene>
<dbReference type="InterPro" id="IPR054472">
    <property type="entry name" value="WHD"/>
</dbReference>
<dbReference type="Pfam" id="PF00004">
    <property type="entry name" value="AAA"/>
    <property type="match status" value="1"/>
</dbReference>
<dbReference type="CDD" id="cd19481">
    <property type="entry name" value="RecA-like_protease"/>
    <property type="match status" value="1"/>
</dbReference>
<proteinExistence type="inferred from homology"/>
<feature type="domain" description="AAA+ ATPase" evidence="4">
    <location>
        <begin position="458"/>
        <end position="590"/>
    </location>
</feature>
<dbReference type="InterPro" id="IPR050221">
    <property type="entry name" value="26S_Proteasome_ATPase"/>
</dbReference>
<dbReference type="SMART" id="SM00382">
    <property type="entry name" value="AAA"/>
    <property type="match status" value="1"/>
</dbReference>
<dbReference type="InterPro" id="IPR027417">
    <property type="entry name" value="P-loop_NTPase"/>
</dbReference>
<dbReference type="SUPFAM" id="SSF52540">
    <property type="entry name" value="P-loop containing nucleoside triphosphate hydrolases"/>
    <property type="match status" value="1"/>
</dbReference>
<evidence type="ECO:0000256" key="1">
    <source>
        <dbReference type="ARBA" id="ARBA00006914"/>
    </source>
</evidence>
<evidence type="ECO:0000256" key="3">
    <source>
        <dbReference type="ARBA" id="ARBA00022840"/>
    </source>
</evidence>
<dbReference type="Gene3D" id="3.40.50.300">
    <property type="entry name" value="P-loop containing nucleotide triphosphate hydrolases"/>
    <property type="match status" value="1"/>
</dbReference>
<accession>A0A934N607</accession>
<dbReference type="Proteomes" id="UP000612893">
    <property type="component" value="Unassembled WGS sequence"/>
</dbReference>
<keyword evidence="2" id="KW-0547">Nucleotide-binding</keyword>
<dbReference type="GO" id="GO:0005524">
    <property type="term" value="F:ATP binding"/>
    <property type="evidence" value="ECO:0007669"/>
    <property type="project" value="UniProtKB-KW"/>
</dbReference>
<evidence type="ECO:0000313" key="6">
    <source>
        <dbReference type="Proteomes" id="UP000612893"/>
    </source>
</evidence>
<dbReference type="EMBL" id="JAEKNR010000039">
    <property type="protein sequence ID" value="MBJ7597141.1"/>
    <property type="molecule type" value="Genomic_DNA"/>
</dbReference>
<protein>
    <submittedName>
        <fullName evidence="5">ATP-binding protein</fullName>
    </submittedName>
</protein>